<keyword evidence="1" id="KW-0472">Membrane</keyword>
<dbReference type="Proteomes" id="UP000009168">
    <property type="component" value="Unassembled WGS sequence"/>
</dbReference>
<accession>W7XK61</accession>
<gene>
    <name evidence="2" type="ORF">TTHERM_000812603</name>
</gene>
<feature type="transmembrane region" description="Helical" evidence="1">
    <location>
        <begin position="979"/>
        <end position="1000"/>
    </location>
</feature>
<keyword evidence="1" id="KW-1133">Transmembrane helix</keyword>
<feature type="transmembrane region" description="Helical" evidence="1">
    <location>
        <begin position="774"/>
        <end position="795"/>
    </location>
</feature>
<keyword evidence="1 2" id="KW-0812">Transmembrane</keyword>
<dbReference type="OrthoDB" id="338325at2759"/>
<organism evidence="2 3">
    <name type="scientific">Tetrahymena thermophila (strain SB210)</name>
    <dbReference type="NCBI Taxonomy" id="312017"/>
    <lineage>
        <taxon>Eukaryota</taxon>
        <taxon>Sar</taxon>
        <taxon>Alveolata</taxon>
        <taxon>Ciliophora</taxon>
        <taxon>Intramacronucleata</taxon>
        <taxon>Oligohymenophorea</taxon>
        <taxon>Hymenostomatida</taxon>
        <taxon>Tetrahymenina</taxon>
        <taxon>Tetrahymenidae</taxon>
        <taxon>Tetrahymena</taxon>
    </lineage>
</organism>
<dbReference type="KEGG" id="tet:TTHERM_000812603"/>
<feature type="transmembrane region" description="Helical" evidence="1">
    <location>
        <begin position="926"/>
        <end position="946"/>
    </location>
</feature>
<evidence type="ECO:0000313" key="2">
    <source>
        <dbReference type="EMBL" id="EWS76251.1"/>
    </source>
</evidence>
<feature type="transmembrane region" description="Helical" evidence="1">
    <location>
        <begin position="1055"/>
        <end position="1073"/>
    </location>
</feature>
<dbReference type="GeneID" id="24440775"/>
<proteinExistence type="predicted"/>
<feature type="transmembrane region" description="Helical" evidence="1">
    <location>
        <begin position="1029"/>
        <end position="1049"/>
    </location>
</feature>
<dbReference type="RefSeq" id="XP_012651210.1">
    <property type="nucleotide sequence ID" value="XM_012795756.1"/>
</dbReference>
<feature type="transmembrane region" description="Helical" evidence="1">
    <location>
        <begin position="840"/>
        <end position="857"/>
    </location>
</feature>
<evidence type="ECO:0000256" key="1">
    <source>
        <dbReference type="SAM" id="Phobius"/>
    </source>
</evidence>
<name>W7XK61_TETTS</name>
<sequence>MNLSIKNTIVLNQKKQMKNFQMFNMTLNIQSSLNLSDFDKVLFQNIKFDNKRDGQNQIIIQNCKFVVIEQVDIIDIISQQIIFTLTNNSNVIIQNINISKMNGNTIFQMNNNQQVVITDIKIQNSSYINAFQISLSNSFNVTNLIIQSVLFSQVLSIQGATISKIQHIEVDNCYQLRLIQLQPIKQDNLQYLSKYYILQDLNLQNSTDISLVTQSEQTHISDIIVQKLNTSLNCFTINALQLYVNNFTIENSIVYLSQPSIILILSYTDCDIQNIISSKNQITILKIKQQDFIGKTLIHSSSFIDFTLQNPVMEFINIDVLILDKIQVQNILLYDNKYSSIIIMNQCNNITINDSHFINNTNAVGTGGSIYATDNQFIQIKNTVFKQNQCQLQNGGALSIKNNIEIASLTIQMSAFIDNQAQLSTGGAINLINSNLVMENSIVSSNKALIGGGIYYQQIIPDFVLDLTKKINNNNIISQNFAKLYGNNLGSTLRSIKINLNDIEASRKTQIIENQNNQIYVNSFLSGDQIIFNKIQLLDEEDNPIFIPSDANNTNTLQYSKEVQSILQQISVSLQWDQSTQQIQCLGELQSKQFTNDGFKLNAQIMYKPNNQMILLIVSNLFPEISDSKGNLYLKQQQLYKNITINFNSCQLGQITKQQSNSIVCEDCPEGKYSLSLQDSSCLQCPDSAIKCYKSTILLKNGYWRENEFTDQIIYCNFRPNSCQAESQFSKEYCVTGYKGPLCYSCDTFGEIWGKRYQQIFSQGECYSCEENSFFIITQNLVLFIIIFCYIFALLRNIINKQQTKLAGYFITKMDLVYLGSTLRQQDKPQIISKILTDHLQMLSLLSFFNINIPNYFKLPIQMSGNSLSLTSKSIDCFFSRYPNLKPLWFYQSLWSLCLPLSILSLYLILGFILRYLKKNTNIFKYLNTACIFIYLYFFPMVIMIFSRSLNCIQIGDKNYLDLDVNILCYDPQDHKQYVIFYCIPLLVFWAIIIPLFLFLKIRNGKIKKWSIFIEIKYSFIFAGYKEKYYYWEFAKLIYKSILILIATLLQQNSFLKLSMLNAVILLQIYIIFKTKPFTIQNFNNLLQRSAVLCALSLNLTQIIASVTNMNFILKGILTTLLIFSNLQFITQLVIGICLIRVQNDIQKRSRIQNCLLYFISKYPSLFENIQVQQGQVKVSSLLKIKLVKNKVKHLVKYFKQFNFFSSQSLQQHFSLQRTQIVSPQLELLQQTSRFTLLTGNENIIKQQHKKINSFKSMREKWSYYTRKTNESPISIHKYDIQDKFQNSPKELALTENIQSYTSNDEFGIQLTSEYKLNKNFNHFTKKQ</sequence>
<dbReference type="PANTHER" id="PTHR11319:SF35">
    <property type="entry name" value="OUTER MEMBRANE PROTEIN PMPC-RELATED"/>
    <property type="match status" value="1"/>
</dbReference>
<feature type="transmembrane region" description="Helical" evidence="1">
    <location>
        <begin position="1085"/>
        <end position="1105"/>
    </location>
</feature>
<dbReference type="SUPFAM" id="SSF51126">
    <property type="entry name" value="Pectin lyase-like"/>
    <property type="match status" value="1"/>
</dbReference>
<protein>
    <submittedName>
        <fullName evidence="2">Transmembrane protein, putative</fullName>
    </submittedName>
</protein>
<feature type="transmembrane region" description="Helical" evidence="1">
    <location>
        <begin position="889"/>
        <end position="914"/>
    </location>
</feature>
<evidence type="ECO:0000313" key="3">
    <source>
        <dbReference type="Proteomes" id="UP000009168"/>
    </source>
</evidence>
<dbReference type="EMBL" id="GG662841">
    <property type="protein sequence ID" value="EWS76251.1"/>
    <property type="molecule type" value="Genomic_DNA"/>
</dbReference>
<dbReference type="PANTHER" id="PTHR11319">
    <property type="entry name" value="G PROTEIN-COUPLED RECEPTOR-RELATED"/>
    <property type="match status" value="1"/>
</dbReference>
<dbReference type="InParanoid" id="W7XK61"/>
<feature type="transmembrane region" description="Helical" evidence="1">
    <location>
        <begin position="1117"/>
        <end position="1142"/>
    </location>
</feature>
<dbReference type="InterPro" id="IPR011050">
    <property type="entry name" value="Pectin_lyase_fold/virulence"/>
</dbReference>
<keyword evidence="3" id="KW-1185">Reference proteome</keyword>
<reference evidence="3" key="1">
    <citation type="journal article" date="2006" name="PLoS Biol.">
        <title>Macronuclear genome sequence of the ciliate Tetrahymena thermophila, a model eukaryote.</title>
        <authorList>
            <person name="Eisen J.A."/>
            <person name="Coyne R.S."/>
            <person name="Wu M."/>
            <person name="Wu D."/>
            <person name="Thiagarajan M."/>
            <person name="Wortman J.R."/>
            <person name="Badger J.H."/>
            <person name="Ren Q."/>
            <person name="Amedeo P."/>
            <person name="Jones K.M."/>
            <person name="Tallon L.J."/>
            <person name="Delcher A.L."/>
            <person name="Salzberg S.L."/>
            <person name="Silva J.C."/>
            <person name="Haas B.J."/>
            <person name="Majoros W.H."/>
            <person name="Farzad M."/>
            <person name="Carlton J.M."/>
            <person name="Smith R.K. Jr."/>
            <person name="Garg J."/>
            <person name="Pearlman R.E."/>
            <person name="Karrer K.M."/>
            <person name="Sun L."/>
            <person name="Manning G."/>
            <person name="Elde N.C."/>
            <person name="Turkewitz A.P."/>
            <person name="Asai D.J."/>
            <person name="Wilkes D.E."/>
            <person name="Wang Y."/>
            <person name="Cai H."/>
            <person name="Collins K."/>
            <person name="Stewart B.A."/>
            <person name="Lee S.R."/>
            <person name="Wilamowska K."/>
            <person name="Weinberg Z."/>
            <person name="Ruzzo W.L."/>
            <person name="Wloga D."/>
            <person name="Gaertig J."/>
            <person name="Frankel J."/>
            <person name="Tsao C.-C."/>
            <person name="Gorovsky M.A."/>
            <person name="Keeling P.J."/>
            <person name="Waller R.F."/>
            <person name="Patron N.J."/>
            <person name="Cherry J.M."/>
            <person name="Stover N.A."/>
            <person name="Krieger C.J."/>
            <person name="del Toro C."/>
            <person name="Ryder H.F."/>
            <person name="Williamson S.C."/>
            <person name="Barbeau R.A."/>
            <person name="Hamilton E.P."/>
            <person name="Orias E."/>
        </authorList>
    </citation>
    <scope>NUCLEOTIDE SEQUENCE [LARGE SCALE GENOMIC DNA]</scope>
    <source>
        <strain evidence="3">SB210</strain>
    </source>
</reference>